<dbReference type="SUPFAM" id="SSF158837">
    <property type="entry name" value="AGR C 984p-like"/>
    <property type="match status" value="1"/>
</dbReference>
<dbReference type="STRING" id="588602.SAMN04487991_2579"/>
<dbReference type="InterPro" id="IPR010626">
    <property type="entry name" value="DUF1217"/>
</dbReference>
<keyword evidence="2" id="KW-1185">Reference proteome</keyword>
<proteinExistence type="predicted"/>
<accession>A0A1I3SSK9</accession>
<dbReference type="Proteomes" id="UP000199630">
    <property type="component" value="Unassembled WGS sequence"/>
</dbReference>
<protein>
    <recommendedName>
        <fullName evidence="3">Flagellar protein</fullName>
    </recommendedName>
</protein>
<evidence type="ECO:0000313" key="1">
    <source>
        <dbReference type="EMBL" id="SFJ61758.1"/>
    </source>
</evidence>
<evidence type="ECO:0000313" key="2">
    <source>
        <dbReference type="Proteomes" id="UP000199630"/>
    </source>
</evidence>
<dbReference type="Gene3D" id="1.10.3700.10">
    <property type="entry name" value="AGR C 984p-like"/>
    <property type="match status" value="1"/>
</dbReference>
<evidence type="ECO:0008006" key="3">
    <source>
        <dbReference type="Google" id="ProtNLM"/>
    </source>
</evidence>
<reference evidence="2" key="1">
    <citation type="submission" date="2016-10" db="EMBL/GenBank/DDBJ databases">
        <authorList>
            <person name="Varghese N."/>
            <person name="Submissions S."/>
        </authorList>
    </citation>
    <scope>NUCLEOTIDE SEQUENCE [LARGE SCALE GENOMIC DNA]</scope>
    <source>
        <strain evidence="2">DSM 26471</strain>
    </source>
</reference>
<dbReference type="EMBL" id="FORH01000004">
    <property type="protein sequence ID" value="SFJ61758.1"/>
    <property type="molecule type" value="Genomic_DNA"/>
</dbReference>
<dbReference type="RefSeq" id="WP_090061095.1">
    <property type="nucleotide sequence ID" value="NZ_FORH01000004.1"/>
</dbReference>
<dbReference type="InterPro" id="IPR023157">
    <property type="entry name" value="AGR-C-984p-like_sf"/>
</dbReference>
<name>A0A1I3SSK9_9RHOB</name>
<dbReference type="Pfam" id="PF06748">
    <property type="entry name" value="DUF1217"/>
    <property type="match status" value="1"/>
</dbReference>
<organism evidence="1 2">
    <name type="scientific">Celeribacter neptunius</name>
    <dbReference type="NCBI Taxonomy" id="588602"/>
    <lineage>
        <taxon>Bacteria</taxon>
        <taxon>Pseudomonadati</taxon>
        <taxon>Pseudomonadota</taxon>
        <taxon>Alphaproteobacteria</taxon>
        <taxon>Rhodobacterales</taxon>
        <taxon>Roseobacteraceae</taxon>
        <taxon>Celeribacter</taxon>
    </lineage>
</organism>
<sequence length="266" mass="29657">MSYQPVVPFGGYAGWVVLQRTKDNQQEAFNQSAEMQRETDYFRENISKITTAEDLVSDYRMLKVALGAFGLDDDINNKFFIEKVLDEGTLNSDALANKLSDKRYFKLAEAFGFGNFSVPSTVISDFPDKIISAYQEKQFQVAVGEQNEDMRLALNLDEELTSLVNKDTSDNGRWYSVMGNPALRTVFETALGLPSSFGTLDLDQQLSMFRDKADQYLGDSEISQFSDPEKQDKLVKLFLIRSELANGTTNSYSAASNALTLLSGAG</sequence>
<dbReference type="OrthoDB" id="7824597at2"/>
<dbReference type="AlphaFoldDB" id="A0A1I3SSK9"/>
<gene>
    <name evidence="1" type="ORF">SAMN04487991_2579</name>
</gene>